<dbReference type="GO" id="GO:0007021">
    <property type="term" value="P:tubulin complex assembly"/>
    <property type="evidence" value="ECO:0007669"/>
    <property type="project" value="TreeGrafter"/>
</dbReference>
<evidence type="ECO:0000256" key="2">
    <source>
        <dbReference type="ARBA" id="ARBA00011695"/>
    </source>
</evidence>
<feature type="region of interest" description="Disordered" evidence="5">
    <location>
        <begin position="181"/>
        <end position="201"/>
    </location>
</feature>
<keyword evidence="7" id="KW-1185">Reference proteome</keyword>
<comment type="similarity">
    <text evidence="1 4">Belongs to the prefoldin subunit alpha family.</text>
</comment>
<dbReference type="GO" id="GO:0015631">
    <property type="term" value="F:tubulin binding"/>
    <property type="evidence" value="ECO:0007669"/>
    <property type="project" value="TreeGrafter"/>
</dbReference>
<evidence type="ECO:0000256" key="4">
    <source>
        <dbReference type="PIRNR" id="PIRNR016396"/>
    </source>
</evidence>
<dbReference type="Pfam" id="PF02996">
    <property type="entry name" value="Prefoldin"/>
    <property type="match status" value="1"/>
</dbReference>
<proteinExistence type="inferred from homology"/>
<evidence type="ECO:0000313" key="6">
    <source>
        <dbReference type="EMBL" id="KAJ1929198.1"/>
    </source>
</evidence>
<dbReference type="PANTHER" id="PTHR12409">
    <property type="entry name" value="PREFOLDIN SUBUNIT 3"/>
    <property type="match status" value="1"/>
</dbReference>
<name>A0A9W8AEA5_9FUNG</name>
<dbReference type="OrthoDB" id="6375174at2759"/>
<accession>A0A9W8AEA5</accession>
<dbReference type="PIRSF" id="PIRSF016396">
    <property type="entry name" value="Prefoldin_subunit_3"/>
    <property type="match status" value="1"/>
</dbReference>
<protein>
    <recommendedName>
        <fullName evidence="4">Prefoldin subunit 3</fullName>
    </recommendedName>
</protein>
<comment type="caution">
    <text evidence="6">The sequence shown here is derived from an EMBL/GenBank/DDBJ whole genome shotgun (WGS) entry which is preliminary data.</text>
</comment>
<dbReference type="InterPro" id="IPR016655">
    <property type="entry name" value="PFD3"/>
</dbReference>
<dbReference type="Proteomes" id="UP001150569">
    <property type="component" value="Unassembled WGS sequence"/>
</dbReference>
<dbReference type="GO" id="GO:0007017">
    <property type="term" value="P:microtubule-based process"/>
    <property type="evidence" value="ECO:0007669"/>
    <property type="project" value="TreeGrafter"/>
</dbReference>
<feature type="compositionally biased region" description="Basic and acidic residues" evidence="5">
    <location>
        <begin position="188"/>
        <end position="201"/>
    </location>
</feature>
<evidence type="ECO:0000256" key="1">
    <source>
        <dbReference type="ARBA" id="ARBA00010048"/>
    </source>
</evidence>
<dbReference type="AlphaFoldDB" id="A0A9W8AEA5"/>
<dbReference type="PANTHER" id="PTHR12409:SF0">
    <property type="entry name" value="PREFOLDIN SUBUNIT 3"/>
    <property type="match status" value="1"/>
</dbReference>
<dbReference type="SUPFAM" id="SSF46579">
    <property type="entry name" value="Prefoldin"/>
    <property type="match status" value="1"/>
</dbReference>
<organism evidence="6 7">
    <name type="scientific">Tieghemiomyces parasiticus</name>
    <dbReference type="NCBI Taxonomy" id="78921"/>
    <lineage>
        <taxon>Eukaryota</taxon>
        <taxon>Fungi</taxon>
        <taxon>Fungi incertae sedis</taxon>
        <taxon>Zoopagomycota</taxon>
        <taxon>Kickxellomycotina</taxon>
        <taxon>Dimargaritomycetes</taxon>
        <taxon>Dimargaritales</taxon>
        <taxon>Dimargaritaceae</taxon>
        <taxon>Tieghemiomyces</taxon>
    </lineage>
</organism>
<sequence length="201" mass="22954">METNPRGIPKAPFVENVDEYLRNNESAEITLKKFAETLSKYRFMENNMMQRKASLESKIPEIEKTLTSVDFLISKKAGTHVGSDLADSGKPIETQFELHDTCYARAEIQSADKVYLWLGANVMLEYTVEEAQTLLKEKLVTARTSQQHAAEDVEFLREQVTVMEVNTARVYNWDVKERQAQRLADASNRPEDEAETKEATT</sequence>
<gene>
    <name evidence="6" type="ORF">IWQ60_001367</name>
</gene>
<dbReference type="EMBL" id="JANBPT010000043">
    <property type="protein sequence ID" value="KAJ1929198.1"/>
    <property type="molecule type" value="Genomic_DNA"/>
</dbReference>
<comment type="subunit">
    <text evidence="2 4">Heterohexamer of two PFD-alpha type and four PFD-beta type subunits.</text>
</comment>
<dbReference type="GO" id="GO:0005737">
    <property type="term" value="C:cytoplasm"/>
    <property type="evidence" value="ECO:0007669"/>
    <property type="project" value="UniProtKB-ARBA"/>
</dbReference>
<reference evidence="6" key="1">
    <citation type="submission" date="2022-07" db="EMBL/GenBank/DDBJ databases">
        <title>Phylogenomic reconstructions and comparative analyses of Kickxellomycotina fungi.</title>
        <authorList>
            <person name="Reynolds N.K."/>
            <person name="Stajich J.E."/>
            <person name="Barry K."/>
            <person name="Grigoriev I.V."/>
            <person name="Crous P."/>
            <person name="Smith M.E."/>
        </authorList>
    </citation>
    <scope>NUCLEOTIDE SEQUENCE</scope>
    <source>
        <strain evidence="6">RSA 861</strain>
    </source>
</reference>
<dbReference type="Gene3D" id="1.10.287.370">
    <property type="match status" value="1"/>
</dbReference>
<dbReference type="FunFam" id="1.10.287.370:FF:000001">
    <property type="entry name" value="Prefoldin subunit 3"/>
    <property type="match status" value="1"/>
</dbReference>
<keyword evidence="3 4" id="KW-0143">Chaperone</keyword>
<dbReference type="InterPro" id="IPR004127">
    <property type="entry name" value="Prefoldin_subunit_alpha"/>
</dbReference>
<dbReference type="InterPro" id="IPR009053">
    <property type="entry name" value="Prefoldin"/>
</dbReference>
<evidence type="ECO:0000256" key="3">
    <source>
        <dbReference type="ARBA" id="ARBA00023186"/>
    </source>
</evidence>
<comment type="function">
    <text evidence="4">Binds specifically to cytosolic chaperonin (c-CPN) and transfers target proteins to it. Binds to nascent polypeptide chain and promotes folding in an environment in which there are many competing pathways for nonnative proteins.</text>
</comment>
<dbReference type="GO" id="GO:0016272">
    <property type="term" value="C:prefoldin complex"/>
    <property type="evidence" value="ECO:0007669"/>
    <property type="project" value="UniProtKB-UniRule"/>
</dbReference>
<dbReference type="GO" id="GO:0006457">
    <property type="term" value="P:protein folding"/>
    <property type="evidence" value="ECO:0007669"/>
    <property type="project" value="UniProtKB-UniRule"/>
</dbReference>
<dbReference type="CDD" id="cd23156">
    <property type="entry name" value="Prefoldin_3"/>
    <property type="match status" value="1"/>
</dbReference>
<evidence type="ECO:0000313" key="7">
    <source>
        <dbReference type="Proteomes" id="UP001150569"/>
    </source>
</evidence>
<evidence type="ECO:0000256" key="5">
    <source>
        <dbReference type="SAM" id="MobiDB-lite"/>
    </source>
</evidence>